<name>A0AAU8SZA0_9BURK</name>
<dbReference type="Proteomes" id="UP000032614">
    <property type="component" value="Chromosome 1"/>
</dbReference>
<reference evidence="1 2" key="1">
    <citation type="journal article" date="2015" name="Genome Announc.">
        <title>Complete genome sequences for 59 burkholderia isolates, both pathogenic and near neighbor.</title>
        <authorList>
            <person name="Johnson S.L."/>
            <person name="Bishop-Lilly K.A."/>
            <person name="Ladner J.T."/>
            <person name="Daligault H.E."/>
            <person name="Davenport K.W."/>
            <person name="Jaissle J."/>
            <person name="Frey K.G."/>
            <person name="Koroleva G.I."/>
            <person name="Bruce D.C."/>
            <person name="Coyne S.R."/>
            <person name="Broomall S.M."/>
            <person name="Li P.E."/>
            <person name="Teshima H."/>
            <person name="Gibbons H.S."/>
            <person name="Palacios G.F."/>
            <person name="Rosenzweig C.N."/>
            <person name="Redden C.L."/>
            <person name="Xu Y."/>
            <person name="Minogue T.D."/>
            <person name="Chain P.S."/>
        </authorList>
    </citation>
    <scope>NUCLEOTIDE SEQUENCE [LARGE SCALE GENOMIC DNA]</scope>
    <source>
        <strain evidence="1 2">ATCC BAA-463</strain>
    </source>
</reference>
<dbReference type="EMBL" id="CP010026">
    <property type="protein sequence ID" value="AJZ59416.1"/>
    <property type="molecule type" value="Genomic_DNA"/>
</dbReference>
<dbReference type="GO" id="GO:0047570">
    <property type="term" value="F:3-oxoadipate enol-lactonase activity"/>
    <property type="evidence" value="ECO:0007669"/>
    <property type="project" value="UniProtKB-EC"/>
</dbReference>
<evidence type="ECO:0000313" key="1">
    <source>
        <dbReference type="EMBL" id="AJZ59416.1"/>
    </source>
</evidence>
<evidence type="ECO:0000313" key="2">
    <source>
        <dbReference type="Proteomes" id="UP000032614"/>
    </source>
</evidence>
<gene>
    <name evidence="1" type="ORF">OI25_1223</name>
</gene>
<dbReference type="EC" id="3.1.1.24" evidence="1"/>
<accession>A0AAU8SZA0</accession>
<dbReference type="AlphaFoldDB" id="A0AAU8SZA0"/>
<protein>
    <submittedName>
        <fullName evidence="1">3-oxoadipate enol-lactonase domain protein</fullName>
        <ecNumber evidence="1">3.1.1.24</ecNumber>
    </submittedName>
</protein>
<organism evidence="1 2">
    <name type="scientific">Paraburkholderia fungorum</name>
    <dbReference type="NCBI Taxonomy" id="134537"/>
    <lineage>
        <taxon>Bacteria</taxon>
        <taxon>Pseudomonadati</taxon>
        <taxon>Pseudomonadota</taxon>
        <taxon>Betaproteobacteria</taxon>
        <taxon>Burkholderiales</taxon>
        <taxon>Burkholderiaceae</taxon>
        <taxon>Paraburkholderia</taxon>
    </lineage>
</organism>
<sequence>MACEALRDFRVRGKLITVCRVTLTMVGCHGTGTLPAAMQAIADAFEGAQFECSMRLVSRPSNSLTVLLHCLKRFLESRSNR</sequence>
<keyword evidence="1" id="KW-0378">Hydrolase</keyword>
<dbReference type="KEGG" id="bfn:OI25_1223"/>
<proteinExistence type="predicted"/>